<reference evidence="3" key="1">
    <citation type="submission" date="2023-02" db="EMBL/GenBank/DDBJ databases">
        <title>Mating type loci evolution in Malassezia.</title>
        <authorList>
            <person name="Coelho M.A."/>
        </authorList>
    </citation>
    <scope>NUCLEOTIDE SEQUENCE</scope>
    <source>
        <strain evidence="3">CBS 14136</strain>
    </source>
</reference>
<keyword evidence="4" id="KW-1185">Reference proteome</keyword>
<sequence length="270" mass="30410">MAWETNALNLDAYLRRISHPGLGDTSTEALRSLVKAHVTAIPFENLDSASGVKPCLGLQEVQEKLVYRKRGGYCFEHVTLFAAVLDRLGFRINRRLSRMFPDHPGSTTHVLVEVETRDSDQKWLADVGFGGGMIEPMPIVSGAIVDQLGVPHRLTRKDDFWQLEKKQTDENWTAQHAWAQIPVYPIDFNVMNHYIATCPDSPFYGRPVVWRIKDGLLVQLTGTTLTTTHADNSESKRNVTASQAPEVLESLGLHLDRKTLDRVLEHWPSS</sequence>
<evidence type="ECO:0000313" key="4">
    <source>
        <dbReference type="Proteomes" id="UP001214628"/>
    </source>
</evidence>
<dbReference type="InterPro" id="IPR001447">
    <property type="entry name" value="Arylamine_N-AcTrfase"/>
</dbReference>
<evidence type="ECO:0008006" key="5">
    <source>
        <dbReference type="Google" id="ProtNLM"/>
    </source>
</evidence>
<dbReference type="PRINTS" id="PR01543">
    <property type="entry name" value="ANATRNSFRASE"/>
</dbReference>
<evidence type="ECO:0000313" key="3">
    <source>
        <dbReference type="EMBL" id="WFD45015.1"/>
    </source>
</evidence>
<gene>
    <name evidence="3" type="ORF">MPSI1_003691</name>
</gene>
<accession>A0AAF0JFR3</accession>
<evidence type="ECO:0000256" key="1">
    <source>
        <dbReference type="ARBA" id="ARBA00006547"/>
    </source>
</evidence>
<dbReference type="SUPFAM" id="SSF54001">
    <property type="entry name" value="Cysteine proteinases"/>
    <property type="match status" value="1"/>
</dbReference>
<keyword evidence="2" id="KW-0808">Transferase</keyword>
<dbReference type="AlphaFoldDB" id="A0AAF0JFR3"/>
<keyword evidence="2" id="KW-0012">Acyltransferase</keyword>
<dbReference type="PANTHER" id="PTHR11786">
    <property type="entry name" value="N-HYDROXYARYLAMINE O-ACETYLTRANSFERASE"/>
    <property type="match status" value="1"/>
</dbReference>
<dbReference type="InterPro" id="IPR038765">
    <property type="entry name" value="Papain-like_cys_pep_sf"/>
</dbReference>
<dbReference type="PANTHER" id="PTHR11786:SF0">
    <property type="entry name" value="ARYLAMINE N-ACETYLTRANSFERASE 4-RELATED"/>
    <property type="match status" value="1"/>
</dbReference>
<dbReference type="Proteomes" id="UP001214628">
    <property type="component" value="Chromosome 7"/>
</dbReference>
<proteinExistence type="inferred from homology"/>
<evidence type="ECO:0000256" key="2">
    <source>
        <dbReference type="RuleBase" id="RU003452"/>
    </source>
</evidence>
<dbReference type="Gene3D" id="3.30.2140.10">
    <property type="entry name" value="Arylamine N-acetyltransferase"/>
    <property type="match status" value="1"/>
</dbReference>
<organism evidence="3 4">
    <name type="scientific">Malassezia psittaci</name>
    <dbReference type="NCBI Taxonomy" id="1821823"/>
    <lineage>
        <taxon>Eukaryota</taxon>
        <taxon>Fungi</taxon>
        <taxon>Dikarya</taxon>
        <taxon>Basidiomycota</taxon>
        <taxon>Ustilaginomycotina</taxon>
        <taxon>Malasseziomycetes</taxon>
        <taxon>Malasseziales</taxon>
        <taxon>Malasseziaceae</taxon>
        <taxon>Malassezia</taxon>
    </lineage>
</organism>
<dbReference type="Gene3D" id="2.40.128.150">
    <property type="entry name" value="Cysteine proteinases"/>
    <property type="match status" value="1"/>
</dbReference>
<protein>
    <recommendedName>
        <fullName evidence="5">Arylamine N-acetyltransferase</fullName>
    </recommendedName>
</protein>
<dbReference type="EMBL" id="CP118381">
    <property type="protein sequence ID" value="WFD45015.1"/>
    <property type="molecule type" value="Genomic_DNA"/>
</dbReference>
<name>A0AAF0JFR3_9BASI</name>
<dbReference type="Pfam" id="PF00797">
    <property type="entry name" value="Acetyltransf_2"/>
    <property type="match status" value="1"/>
</dbReference>
<comment type="similarity">
    <text evidence="1 2">Belongs to the arylamine N-acetyltransferase family.</text>
</comment>
<dbReference type="GO" id="GO:0016407">
    <property type="term" value="F:acetyltransferase activity"/>
    <property type="evidence" value="ECO:0007669"/>
    <property type="project" value="InterPro"/>
</dbReference>